<evidence type="ECO:0000313" key="4">
    <source>
        <dbReference type="EMBL" id="KAL3881041.1"/>
    </source>
</evidence>
<protein>
    <recommendedName>
        <fullName evidence="3">EF-hand domain-containing protein</fullName>
    </recommendedName>
</protein>
<dbReference type="PROSITE" id="PS00018">
    <property type="entry name" value="EF_HAND_1"/>
    <property type="match status" value="2"/>
</dbReference>
<dbReference type="AlphaFoldDB" id="A0ABD3X5Q2"/>
<dbReference type="GO" id="GO:0043226">
    <property type="term" value="C:organelle"/>
    <property type="evidence" value="ECO:0007669"/>
    <property type="project" value="UniProtKB-ARBA"/>
</dbReference>
<dbReference type="CDD" id="cd00051">
    <property type="entry name" value="EFh"/>
    <property type="match status" value="2"/>
</dbReference>
<dbReference type="PANTHER" id="PTHR23048:SF0">
    <property type="entry name" value="CALMODULIN LIKE 3"/>
    <property type="match status" value="1"/>
</dbReference>
<dbReference type="SMART" id="SM00054">
    <property type="entry name" value="EFh"/>
    <property type="match status" value="3"/>
</dbReference>
<dbReference type="PROSITE" id="PS50222">
    <property type="entry name" value="EF_HAND_2"/>
    <property type="match status" value="3"/>
</dbReference>
<dbReference type="Pfam" id="PF13499">
    <property type="entry name" value="EF-hand_7"/>
    <property type="match status" value="1"/>
</dbReference>
<proteinExistence type="predicted"/>
<dbReference type="InterPro" id="IPR050230">
    <property type="entry name" value="CALM/Myosin/TropC-like"/>
</dbReference>
<keyword evidence="2" id="KW-0106">Calcium</keyword>
<dbReference type="Gene3D" id="1.10.238.10">
    <property type="entry name" value="EF-hand"/>
    <property type="match status" value="2"/>
</dbReference>
<reference evidence="4 5" key="1">
    <citation type="submission" date="2024-11" db="EMBL/GenBank/DDBJ databases">
        <title>Chromosome-level genome assembly of the freshwater bivalve Anodonta woodiana.</title>
        <authorList>
            <person name="Chen X."/>
        </authorList>
    </citation>
    <scope>NUCLEOTIDE SEQUENCE [LARGE SCALE GENOMIC DNA]</scope>
    <source>
        <strain evidence="4">MN2024</strain>
        <tissue evidence="4">Gills</tissue>
    </source>
</reference>
<evidence type="ECO:0000259" key="3">
    <source>
        <dbReference type="PROSITE" id="PS50222"/>
    </source>
</evidence>
<keyword evidence="5" id="KW-1185">Reference proteome</keyword>
<feature type="domain" description="EF-hand" evidence="3">
    <location>
        <begin position="62"/>
        <end position="97"/>
    </location>
</feature>
<evidence type="ECO:0000256" key="1">
    <source>
        <dbReference type="ARBA" id="ARBA00022737"/>
    </source>
</evidence>
<dbReference type="SUPFAM" id="SSF47473">
    <property type="entry name" value="EF-hand"/>
    <property type="match status" value="1"/>
</dbReference>
<sequence>MEGDETKISQKEFITAMRLLGLNPTESDIRDMLARHDKDGSGDLDLAEFRTLVLELYESKAIMEDDLEQAFDHYDTDGSGKLDAQELKKILCDNGDEPLSYEEAEELLTHLDTDEDGKISLQAIERLNTFITYIIEQLNDLIRLLLILSSNSTTEYVYYLYYRAIQRLNTFITYIIEQLND</sequence>
<evidence type="ECO:0000256" key="2">
    <source>
        <dbReference type="ARBA" id="ARBA00022837"/>
    </source>
</evidence>
<feature type="domain" description="EF-hand" evidence="3">
    <location>
        <begin position="24"/>
        <end position="59"/>
    </location>
</feature>
<feature type="domain" description="EF-hand" evidence="3">
    <location>
        <begin position="99"/>
        <end position="134"/>
    </location>
</feature>
<comment type="caution">
    <text evidence="4">The sequence shown here is derived from an EMBL/GenBank/DDBJ whole genome shotgun (WGS) entry which is preliminary data.</text>
</comment>
<evidence type="ECO:0000313" key="5">
    <source>
        <dbReference type="Proteomes" id="UP001634394"/>
    </source>
</evidence>
<dbReference type="FunFam" id="1.10.238.10:FF:000178">
    <property type="entry name" value="Calmodulin-2 A"/>
    <property type="match status" value="1"/>
</dbReference>
<dbReference type="Pfam" id="PF13833">
    <property type="entry name" value="EF-hand_8"/>
    <property type="match status" value="1"/>
</dbReference>
<dbReference type="PANTHER" id="PTHR23048">
    <property type="entry name" value="MYOSIN LIGHT CHAIN 1, 3"/>
    <property type="match status" value="1"/>
</dbReference>
<dbReference type="EMBL" id="JBJQND010000004">
    <property type="protein sequence ID" value="KAL3881041.1"/>
    <property type="molecule type" value="Genomic_DNA"/>
</dbReference>
<organism evidence="4 5">
    <name type="scientific">Sinanodonta woodiana</name>
    <name type="common">Chinese pond mussel</name>
    <name type="synonym">Anodonta woodiana</name>
    <dbReference type="NCBI Taxonomy" id="1069815"/>
    <lineage>
        <taxon>Eukaryota</taxon>
        <taxon>Metazoa</taxon>
        <taxon>Spiralia</taxon>
        <taxon>Lophotrochozoa</taxon>
        <taxon>Mollusca</taxon>
        <taxon>Bivalvia</taxon>
        <taxon>Autobranchia</taxon>
        <taxon>Heteroconchia</taxon>
        <taxon>Palaeoheterodonta</taxon>
        <taxon>Unionida</taxon>
        <taxon>Unionoidea</taxon>
        <taxon>Unionidae</taxon>
        <taxon>Unioninae</taxon>
        <taxon>Sinanodonta</taxon>
    </lineage>
</organism>
<dbReference type="InterPro" id="IPR011992">
    <property type="entry name" value="EF-hand-dom_pair"/>
</dbReference>
<dbReference type="InterPro" id="IPR002048">
    <property type="entry name" value="EF_hand_dom"/>
</dbReference>
<name>A0ABD3X5Q2_SINWO</name>
<keyword evidence="1" id="KW-0677">Repeat</keyword>
<dbReference type="Proteomes" id="UP001634394">
    <property type="component" value="Unassembled WGS sequence"/>
</dbReference>
<accession>A0ABD3X5Q2</accession>
<gene>
    <name evidence="4" type="ORF">ACJMK2_033241</name>
</gene>
<dbReference type="InterPro" id="IPR018247">
    <property type="entry name" value="EF_Hand_1_Ca_BS"/>
</dbReference>